<evidence type="ECO:0000313" key="3">
    <source>
        <dbReference type="Proteomes" id="UP000186313"/>
    </source>
</evidence>
<dbReference type="AlphaFoldDB" id="A0A1Q9HP68"/>
<comment type="caution">
    <text evidence="2">The sequence shown here is derived from an EMBL/GenBank/DDBJ whole genome shotgun (WGS) entry which is preliminary data.</text>
</comment>
<name>A0A1Q9HP68_9VIBR</name>
<accession>A0A1Q9HP68</accession>
<gene>
    <name evidence="2" type="ORF">BIY22_15190</name>
</gene>
<evidence type="ECO:0000313" key="2">
    <source>
        <dbReference type="EMBL" id="OLQ92666.1"/>
    </source>
</evidence>
<feature type="signal peptide" evidence="1">
    <location>
        <begin position="1"/>
        <end position="20"/>
    </location>
</feature>
<protein>
    <recommendedName>
        <fullName evidence="4">Secreted protein</fullName>
    </recommendedName>
</protein>
<dbReference type="STRING" id="1381081.BIY22_15190"/>
<evidence type="ECO:0000256" key="1">
    <source>
        <dbReference type="SAM" id="SignalP"/>
    </source>
</evidence>
<sequence>MTRIALVSLIATLLSAQATAFDFDDDDNQRFGIKITEDDGRLTFKGEGFDLSDCGRFKIYTPNKRTQAEVRFRIESDSRNMRGMENKITLLVEGRRERAYVTNHESIDLDRGKYRLAANLDEEPINIMAGEAEIEVTIEIR</sequence>
<reference evidence="2 3" key="1">
    <citation type="submission" date="2016-09" db="EMBL/GenBank/DDBJ databases">
        <title>Genomic Taxonomy of the Vibrionaceae.</title>
        <authorList>
            <person name="Gonzalez-Castillo A."/>
            <person name="Gomez-Gil B."/>
            <person name="Enciso-Ibarra K."/>
        </authorList>
    </citation>
    <scope>NUCLEOTIDE SEQUENCE [LARGE SCALE GENOMIC DNA]</scope>
    <source>
        <strain evidence="2 3">CAIM 703</strain>
    </source>
</reference>
<evidence type="ECO:0008006" key="4">
    <source>
        <dbReference type="Google" id="ProtNLM"/>
    </source>
</evidence>
<dbReference type="EMBL" id="MJMJ01000002">
    <property type="protein sequence ID" value="OLQ92666.1"/>
    <property type="molecule type" value="Genomic_DNA"/>
</dbReference>
<dbReference type="RefSeq" id="WP_075706319.1">
    <property type="nucleotide sequence ID" value="NZ_MJMJ01000002.1"/>
</dbReference>
<keyword evidence="1" id="KW-0732">Signal</keyword>
<proteinExistence type="predicted"/>
<organism evidence="2 3">
    <name type="scientific">Vibrio panuliri</name>
    <dbReference type="NCBI Taxonomy" id="1381081"/>
    <lineage>
        <taxon>Bacteria</taxon>
        <taxon>Pseudomonadati</taxon>
        <taxon>Pseudomonadota</taxon>
        <taxon>Gammaproteobacteria</taxon>
        <taxon>Vibrionales</taxon>
        <taxon>Vibrionaceae</taxon>
        <taxon>Vibrio</taxon>
    </lineage>
</organism>
<feature type="chain" id="PRO_5012435307" description="Secreted protein" evidence="1">
    <location>
        <begin position="21"/>
        <end position="141"/>
    </location>
</feature>
<dbReference type="Proteomes" id="UP000186313">
    <property type="component" value="Unassembled WGS sequence"/>
</dbReference>